<dbReference type="PROSITE" id="PS51347">
    <property type="entry name" value="PHOSPHOTRIESTERASE_2"/>
    <property type="match status" value="1"/>
</dbReference>
<proteinExistence type="inferred from homology"/>
<dbReference type="Pfam" id="PF02126">
    <property type="entry name" value="PTE"/>
    <property type="match status" value="1"/>
</dbReference>
<reference evidence="6 7" key="1">
    <citation type="submission" date="2018-03" db="EMBL/GenBank/DDBJ databases">
        <title>Adhaeribacter sp. HMF7605 Genome sequencing and assembly.</title>
        <authorList>
            <person name="Kang H."/>
            <person name="Kang J."/>
            <person name="Cha I."/>
            <person name="Kim H."/>
            <person name="Joh K."/>
        </authorList>
    </citation>
    <scope>NUCLEOTIDE SEQUENCE [LARGE SCALE GENOMIC DNA]</scope>
    <source>
        <strain evidence="6 7">HMF7605</strain>
    </source>
</reference>
<dbReference type="InterPro" id="IPR001559">
    <property type="entry name" value="Phosphotriesterase"/>
</dbReference>
<dbReference type="PANTHER" id="PTHR10819:SF3">
    <property type="entry name" value="PHOSPHOTRIESTERASE-RELATED PROTEIN"/>
    <property type="match status" value="1"/>
</dbReference>
<evidence type="ECO:0000256" key="4">
    <source>
        <dbReference type="PIRSR" id="PIRSR601559-51"/>
    </source>
</evidence>
<comment type="cofactor">
    <cofactor evidence="4">
        <name>a divalent metal cation</name>
        <dbReference type="ChEBI" id="CHEBI:60240"/>
    </cofactor>
    <text evidence="4">Binds 2 divalent metal cations per subunit.</text>
</comment>
<evidence type="ECO:0000256" key="5">
    <source>
        <dbReference type="PROSITE-ProRule" id="PRU00679"/>
    </source>
</evidence>
<evidence type="ECO:0000256" key="3">
    <source>
        <dbReference type="PIRSR" id="PIRSR601559-50"/>
    </source>
</evidence>
<feature type="binding site" evidence="4">
    <location>
        <position position="232"/>
    </location>
    <ligand>
        <name>Zn(2+)</name>
        <dbReference type="ChEBI" id="CHEBI:29105"/>
        <label>2</label>
    </ligand>
</feature>
<evidence type="ECO:0000256" key="1">
    <source>
        <dbReference type="ARBA" id="ARBA00022723"/>
    </source>
</evidence>
<organism evidence="6 7">
    <name type="scientific">Adhaeribacter arboris</name>
    <dbReference type="NCBI Taxonomy" id="2072846"/>
    <lineage>
        <taxon>Bacteria</taxon>
        <taxon>Pseudomonadati</taxon>
        <taxon>Bacteroidota</taxon>
        <taxon>Cytophagia</taxon>
        <taxon>Cytophagales</taxon>
        <taxon>Hymenobacteraceae</taxon>
        <taxon>Adhaeribacter</taxon>
    </lineage>
</organism>
<dbReference type="SUPFAM" id="SSF51556">
    <property type="entry name" value="Metallo-dependent hydrolases"/>
    <property type="match status" value="1"/>
</dbReference>
<feature type="binding site" description="via carbamate group" evidence="4">
    <location>
        <position position="171"/>
    </location>
    <ligand>
        <name>Zn(2+)</name>
        <dbReference type="ChEBI" id="CHEBI:29105"/>
        <label>1</label>
    </ligand>
</feature>
<sequence>MLLKPNCYLLILSLLAGLAMSWIMKEKKVAVPSPVIMSVTGPVSGKLGVTLSHEHVLVDFIGADQVNPNRYNPDEVFVKVMPYLQKLRQQGCETLIECTPAYLGRDALLLQRLSQASGLTILTNTGYYGAGQGKFLPQHAFSETAEQLSARWVKEVEQGIDSTDIRPGFMKISVDAGPLSTVNEKLVKAAALTHLKTGLTIASHTGNGEAALAQLKLLQENGVAEKAFIWVHAQNEKNAQLHQQAAKSGAWVEFDGISPDNIPEYVQFLQNMKSAGLLKQVLISQDAGWYHVGEKQGGEFRGYETVFTAFLPALRAAGFTKAEVKQLLETNPKQAFTPGLRLAASK</sequence>
<dbReference type="GO" id="GO:0016788">
    <property type="term" value="F:hydrolase activity, acting on ester bonds"/>
    <property type="evidence" value="ECO:0007669"/>
    <property type="project" value="InterPro"/>
</dbReference>
<dbReference type="InterPro" id="IPR017947">
    <property type="entry name" value="AryldialkylPase_Zn-BS"/>
</dbReference>
<keyword evidence="7" id="KW-1185">Reference proteome</keyword>
<keyword evidence="1 4" id="KW-0479">Metal-binding</keyword>
<dbReference type="EMBL" id="PYFT01000001">
    <property type="protein sequence ID" value="PSR54951.1"/>
    <property type="molecule type" value="Genomic_DNA"/>
</dbReference>
<feature type="binding site" evidence="4">
    <location>
        <position position="53"/>
    </location>
    <ligand>
        <name>Zn(2+)</name>
        <dbReference type="ChEBI" id="CHEBI:29105"/>
        <label>1</label>
    </ligand>
</feature>
<evidence type="ECO:0000313" key="7">
    <source>
        <dbReference type="Proteomes" id="UP000240357"/>
    </source>
</evidence>
<evidence type="ECO:0000313" key="6">
    <source>
        <dbReference type="EMBL" id="PSR54951.1"/>
    </source>
</evidence>
<comment type="caution">
    <text evidence="6">The sequence shown here is derived from an EMBL/GenBank/DDBJ whole genome shotgun (WGS) entry which is preliminary data.</text>
</comment>
<dbReference type="GO" id="GO:0008270">
    <property type="term" value="F:zinc ion binding"/>
    <property type="evidence" value="ECO:0007669"/>
    <property type="project" value="InterPro"/>
</dbReference>
<feature type="binding site" evidence="4">
    <location>
        <position position="55"/>
    </location>
    <ligand>
        <name>Zn(2+)</name>
        <dbReference type="ChEBI" id="CHEBI:29105"/>
        <label>1</label>
    </ligand>
</feature>
<gene>
    <name evidence="6" type="ORF">AHMF7605_16285</name>
</gene>
<accession>A0A2T2YHH1</accession>
<dbReference type="Gene3D" id="3.20.20.140">
    <property type="entry name" value="Metal-dependent hydrolases"/>
    <property type="match status" value="1"/>
</dbReference>
<keyword evidence="2" id="KW-0378">Hydrolase</keyword>
<name>A0A2T2YHH1_9BACT</name>
<dbReference type="PROSITE" id="PS01322">
    <property type="entry name" value="PHOSPHOTRIESTERASE_1"/>
    <property type="match status" value="1"/>
</dbReference>
<dbReference type="Proteomes" id="UP000240357">
    <property type="component" value="Unassembled WGS sequence"/>
</dbReference>
<feature type="modified residue" description="N6-carboxylysine" evidence="3 5">
    <location>
        <position position="171"/>
    </location>
</feature>
<protein>
    <submittedName>
        <fullName evidence="6">Aryldialkylphosphatase</fullName>
    </submittedName>
</protein>
<feature type="binding site" evidence="4">
    <location>
        <position position="204"/>
    </location>
    <ligand>
        <name>Zn(2+)</name>
        <dbReference type="ChEBI" id="CHEBI:29105"/>
        <label>2</label>
    </ligand>
</feature>
<evidence type="ECO:0000256" key="2">
    <source>
        <dbReference type="ARBA" id="ARBA00022801"/>
    </source>
</evidence>
<comment type="similarity">
    <text evidence="5">Belongs to the metallo-dependent hydrolases superfamily. Phosphotriesterase family.</text>
</comment>
<feature type="binding site" description="via carbamate group" evidence="4">
    <location>
        <position position="171"/>
    </location>
    <ligand>
        <name>Zn(2+)</name>
        <dbReference type="ChEBI" id="CHEBI:29105"/>
        <label>2</label>
    </ligand>
</feature>
<dbReference type="InterPro" id="IPR032466">
    <property type="entry name" value="Metal_Hydrolase"/>
</dbReference>
<dbReference type="PANTHER" id="PTHR10819">
    <property type="entry name" value="PHOSPHOTRIESTERASE-RELATED"/>
    <property type="match status" value="1"/>
</dbReference>
<feature type="binding site" evidence="4">
    <location>
        <position position="286"/>
    </location>
    <ligand>
        <name>Zn(2+)</name>
        <dbReference type="ChEBI" id="CHEBI:29105"/>
        <label>1</label>
    </ligand>
</feature>
<dbReference type="AlphaFoldDB" id="A0A2T2YHH1"/>